<dbReference type="InterPro" id="IPR012223">
    <property type="entry name" value="TEII"/>
</dbReference>
<feature type="domain" description="Lantibiotic dehydratase N-terminal" evidence="3">
    <location>
        <begin position="375"/>
        <end position="1008"/>
    </location>
</feature>
<dbReference type="Proteomes" id="UP000198605">
    <property type="component" value="Unassembled WGS sequence"/>
</dbReference>
<dbReference type="PANTHER" id="PTHR11487:SF0">
    <property type="entry name" value="S-ACYL FATTY ACID SYNTHASE THIOESTERASE, MEDIUM CHAIN"/>
    <property type="match status" value="1"/>
</dbReference>
<dbReference type="InterPro" id="IPR001031">
    <property type="entry name" value="Thioesterase"/>
</dbReference>
<dbReference type="OrthoDB" id="8480037at2"/>
<dbReference type="Gene3D" id="3.40.50.1820">
    <property type="entry name" value="alpha/beta hydrolase"/>
    <property type="match status" value="1"/>
</dbReference>
<dbReference type="Pfam" id="PF00975">
    <property type="entry name" value="Thioesterase"/>
    <property type="match status" value="1"/>
</dbReference>
<reference evidence="5" key="1">
    <citation type="submission" date="2016-06" db="EMBL/GenBank/DDBJ databases">
        <authorList>
            <person name="Varghese N."/>
            <person name="Submissions Spin"/>
        </authorList>
    </citation>
    <scope>NUCLEOTIDE SEQUENCE [LARGE SCALE GENOMIC DNA]</scope>
    <source>
        <strain evidence="5">DSM 44151</strain>
    </source>
</reference>
<evidence type="ECO:0000313" key="5">
    <source>
        <dbReference type="Proteomes" id="UP000198605"/>
    </source>
</evidence>
<evidence type="ECO:0000256" key="1">
    <source>
        <dbReference type="ARBA" id="ARBA00007169"/>
    </source>
</evidence>
<evidence type="ECO:0000259" key="2">
    <source>
        <dbReference type="Pfam" id="PF00975"/>
    </source>
</evidence>
<keyword evidence="5" id="KW-1185">Reference proteome</keyword>
<dbReference type="GO" id="GO:0008610">
    <property type="term" value="P:lipid biosynthetic process"/>
    <property type="evidence" value="ECO:0007669"/>
    <property type="project" value="TreeGrafter"/>
</dbReference>
<dbReference type="SUPFAM" id="SSF53474">
    <property type="entry name" value="alpha/beta-Hydrolases"/>
    <property type="match status" value="1"/>
</dbReference>
<name>A0A1C6UGY9_9ACTN</name>
<dbReference type="RefSeq" id="WP_091309252.1">
    <property type="nucleotide sequence ID" value="NZ_FMIB01000002.1"/>
</dbReference>
<protein>
    <submittedName>
        <fullName evidence="4">Surfactin synthase thioesterase subunit</fullName>
    </submittedName>
</protein>
<feature type="domain" description="Thioesterase" evidence="2">
    <location>
        <begin position="16"/>
        <end position="238"/>
    </location>
</feature>
<dbReference type="InterPro" id="IPR029058">
    <property type="entry name" value="AB_hydrolase_fold"/>
</dbReference>
<dbReference type="PANTHER" id="PTHR11487">
    <property type="entry name" value="THIOESTERASE"/>
    <property type="match status" value="1"/>
</dbReference>
<dbReference type="STRING" id="47854.GA0070603_1537"/>
<comment type="similarity">
    <text evidence="1">Belongs to the thioesterase family.</text>
</comment>
<sequence length="1069" mass="115439">MNWFVSAGSRPQAPVRLFCLPYAGAGASAFRRWQEGIGPDIEVLPVQLPGRENRINEDPRFDVAEVAEAIAARADRPYALYGHSMGGRLGFEVVRELRRTGRALPLRLYVGGARAPHVTAPGLFDGLSRADDDELLRRLADGGGLPAELFAHPELVELLLPLLRADFGRVDGYRYVPGEPLPVPIVAFSGRDDRAVTHEQNAAWAEHTAAGFTLHELAGGHFFLHDQLPELLALIRADLAGALAAGTTGAEGAGAASTGADGSVAHSFPVRAADRGTVLVGGSVAHSFPVRAADRGTVGGAHRVPLGDTAWSVWRDAILRTTGFPADGLDLFTAPRAAAAADELLATGAGEDRFDKEFDEAVRGAAERISELATDPLLREAVTWQNRGALVALDGLARGGGDAARNVRRRDRERALLKYWQRYCGKNETVGFFGPSCWVTVDPDQPETVRIRPGGRLTRRRWVWFESWALSAYAQRVGADLAVRRWWPPVLRPHLAVRDRTVLRPGRPPLTLNPVEAALLAAADGRRCAADLVADPAIGLRRPEDGYALLDRLVERELISWDAALPVSPDAEAVLADRIEGIGDEAARSAARAGFDRLRAARDAVAEAAGDPVGLRAALDALDATFTELTGVPAVRRAGQMYAGRTICYEDSARDLDVVFGAPLLAELATPLDVLLRAARWMGNALAEAYGEVFRGLYEELRAEAGTGPVALADLWFLAQGLFWGGGERPVDAVAADFAARWAGLFGLDALPPGTTDVRLRAADLADRVDAAFPGARPTWSNAVMHSPDLQICATDAAALARGEYTVVLGELHAAWSSFDCAVFTPSHPEVERLRTALAEDLGERRVRLLFPAEWPRRTSRTAESLTGPTDRHLAFQDAPGAEPARVLPTVDLTVTEVDGRLVATASDGQRWPLTEVFAELLSAHAVDGFKLVAAAPYTPRITLDRLVVARQTWRTTVGESGLATATGERQRFLAVRDWRRRLGLPEQVYVKLGTETKPCFVDLASPAFANMFCAMVRAARVDGGDGVSLTVSEMLPTTDQAWVPDGAGRRYFSELRLHLVDTQGTEHR</sequence>
<dbReference type="GeneID" id="43278202"/>
<organism evidence="4 5">
    <name type="scientific">Micromonospora chersina</name>
    <dbReference type="NCBI Taxonomy" id="47854"/>
    <lineage>
        <taxon>Bacteria</taxon>
        <taxon>Bacillati</taxon>
        <taxon>Actinomycetota</taxon>
        <taxon>Actinomycetes</taxon>
        <taxon>Micromonosporales</taxon>
        <taxon>Micromonosporaceae</taxon>
        <taxon>Micromonospora</taxon>
    </lineage>
</organism>
<accession>A0A1C6UGY9</accession>
<gene>
    <name evidence="4" type="ORF">GA0070603_1537</name>
</gene>
<dbReference type="EMBL" id="FMIB01000002">
    <property type="protein sequence ID" value="SCL53123.1"/>
    <property type="molecule type" value="Genomic_DNA"/>
</dbReference>
<dbReference type="Pfam" id="PF04738">
    <property type="entry name" value="Lant_dehydr_N"/>
    <property type="match status" value="1"/>
</dbReference>
<evidence type="ECO:0000259" key="3">
    <source>
        <dbReference type="Pfam" id="PF04738"/>
    </source>
</evidence>
<evidence type="ECO:0000313" key="4">
    <source>
        <dbReference type="EMBL" id="SCL53123.1"/>
    </source>
</evidence>
<dbReference type="AlphaFoldDB" id="A0A1C6UGY9"/>
<proteinExistence type="inferred from homology"/>
<dbReference type="InterPro" id="IPR006827">
    <property type="entry name" value="Lant_deHydtase_N"/>
</dbReference>